<dbReference type="Gene3D" id="1.10.287.110">
    <property type="entry name" value="DnaJ domain"/>
    <property type="match status" value="1"/>
</dbReference>
<comment type="subcellular location">
    <subcellularLocation>
        <location evidence="1">Membrane</location>
        <topology evidence="1">Lipid-anchor</topology>
    </subcellularLocation>
</comment>
<keyword evidence="4" id="KW-0143">Chaperone</keyword>
<dbReference type="InterPro" id="IPR036869">
    <property type="entry name" value="J_dom_sf"/>
</dbReference>
<gene>
    <name evidence="8" type="ORF">BXYJ_LOCUS10729</name>
</gene>
<feature type="compositionally biased region" description="Low complexity" evidence="6">
    <location>
        <begin position="93"/>
        <end position="102"/>
    </location>
</feature>
<keyword evidence="3" id="KW-0564">Palmitate</keyword>
<feature type="domain" description="J" evidence="7">
    <location>
        <begin position="131"/>
        <end position="200"/>
    </location>
</feature>
<proteinExistence type="predicted"/>
<feature type="region of interest" description="Disordered" evidence="6">
    <location>
        <begin position="1"/>
        <end position="115"/>
    </location>
</feature>
<dbReference type="PANTHER" id="PTHR44027:SF7">
    <property type="entry name" value="DNAJ HOMOLOG SUBFAMILY C MEMBER 5 HOMOLOG"/>
    <property type="match status" value="1"/>
</dbReference>
<name>A0A7I8XKV3_BURXY</name>
<feature type="region of interest" description="Disordered" evidence="6">
    <location>
        <begin position="384"/>
        <end position="405"/>
    </location>
</feature>
<dbReference type="SUPFAM" id="SSF46565">
    <property type="entry name" value="Chaperone J-domain"/>
    <property type="match status" value="1"/>
</dbReference>
<evidence type="ECO:0000256" key="2">
    <source>
        <dbReference type="ARBA" id="ARBA00023136"/>
    </source>
</evidence>
<protein>
    <submittedName>
        <fullName evidence="8">(pine wood nematode) hypothetical protein</fullName>
    </submittedName>
</protein>
<dbReference type="EMBL" id="CAJFCV020000005">
    <property type="protein sequence ID" value="CAG9120716.1"/>
    <property type="molecule type" value="Genomic_DNA"/>
</dbReference>
<organism evidence="8 9">
    <name type="scientific">Bursaphelenchus xylophilus</name>
    <name type="common">Pinewood nematode worm</name>
    <name type="synonym">Aphelenchoides xylophilus</name>
    <dbReference type="NCBI Taxonomy" id="6326"/>
    <lineage>
        <taxon>Eukaryota</taxon>
        <taxon>Metazoa</taxon>
        <taxon>Ecdysozoa</taxon>
        <taxon>Nematoda</taxon>
        <taxon>Chromadorea</taxon>
        <taxon>Rhabditida</taxon>
        <taxon>Tylenchina</taxon>
        <taxon>Tylenchomorpha</taxon>
        <taxon>Aphelenchoidea</taxon>
        <taxon>Aphelenchoididae</taxon>
        <taxon>Bursaphelenchus</taxon>
    </lineage>
</organism>
<dbReference type="EMBL" id="CAJFDI010000005">
    <property type="protein sequence ID" value="CAD5229922.1"/>
    <property type="molecule type" value="Genomic_DNA"/>
</dbReference>
<dbReference type="OrthoDB" id="10554952at2759"/>
<evidence type="ECO:0000256" key="6">
    <source>
        <dbReference type="SAM" id="MobiDB-lite"/>
    </source>
</evidence>
<accession>A0A7I8XKV3</accession>
<dbReference type="PRINTS" id="PR00625">
    <property type="entry name" value="JDOMAIN"/>
</dbReference>
<keyword evidence="5" id="KW-0449">Lipoprotein</keyword>
<feature type="compositionally biased region" description="Polar residues" evidence="6">
    <location>
        <begin position="32"/>
        <end position="48"/>
    </location>
</feature>
<keyword evidence="2" id="KW-0472">Membrane</keyword>
<evidence type="ECO:0000259" key="7">
    <source>
        <dbReference type="PROSITE" id="PS50076"/>
    </source>
</evidence>
<sequence>MVGSSNLPSQSAESRESAGKNARKKPIIKSSAKLSNLPGQTSTKPSNVASNSSRARRSRSRKSSRAKRQGSAKKTAESKKNTTAAAKSDTEPSTSKSTSNKSVTGEKATEEPEEVLKCTCRPKKKRNRKDYYYLVLGLTRHAAPEHIALAYQMEINQLRILQAHQNGSLTQEQKDRLAEINFAYSILGHAQRRKIYDTYGLRGVLLAQKHPTFHHSLWMIATKAWKFGIHLLTYLTCFWCGCCCFCGCCCIFCCRCCCNGCCGHLNEDVVCEVHHAQLEDYTVDGKTITRVKDGKKHSISPDKLTISSKYRGRRHSAPPAISTTSSTPHKERARLFIDQPQYSVKHMHQFKPACDNAAADILKKYNAPGEQKCIEELDMKKRANSDSKVYVKRSSSKKSSELKTISGSKDTISDLGEERIRSLESLKVQSTMMSSYTQPAPDQKTGSSTVGSSSCTSSNCKNNGKGSKHKKVEKSKKKGPSRRG</sequence>
<comment type="caution">
    <text evidence="8">The sequence shown here is derived from an EMBL/GenBank/DDBJ whole genome shotgun (WGS) entry which is preliminary data.</text>
</comment>
<evidence type="ECO:0000256" key="5">
    <source>
        <dbReference type="ARBA" id="ARBA00023288"/>
    </source>
</evidence>
<feature type="compositionally biased region" description="Basic residues" evidence="6">
    <location>
        <begin position="466"/>
        <end position="484"/>
    </location>
</feature>
<dbReference type="InterPro" id="IPR001623">
    <property type="entry name" value="DnaJ_domain"/>
</dbReference>
<feature type="compositionally biased region" description="Low complexity" evidence="6">
    <location>
        <begin position="444"/>
        <end position="465"/>
    </location>
</feature>
<evidence type="ECO:0000256" key="1">
    <source>
        <dbReference type="ARBA" id="ARBA00004635"/>
    </source>
</evidence>
<evidence type="ECO:0000313" key="9">
    <source>
        <dbReference type="Proteomes" id="UP000659654"/>
    </source>
</evidence>
<dbReference type="PROSITE" id="PS50076">
    <property type="entry name" value="DNAJ_2"/>
    <property type="match status" value="1"/>
</dbReference>
<dbReference type="AlphaFoldDB" id="A0A7I8XKV3"/>
<dbReference type="GO" id="GO:0016020">
    <property type="term" value="C:membrane"/>
    <property type="evidence" value="ECO:0007669"/>
    <property type="project" value="UniProtKB-SubCell"/>
</dbReference>
<dbReference type="PANTHER" id="PTHR44027">
    <property type="entry name" value="DNAJ HOMOLOG SUBFAMILY C MEMBER 5 HOMOLOG"/>
    <property type="match status" value="1"/>
</dbReference>
<feature type="compositionally biased region" description="Polar residues" evidence="6">
    <location>
        <begin position="1"/>
        <end position="12"/>
    </location>
</feature>
<dbReference type="GO" id="GO:0005737">
    <property type="term" value="C:cytoplasm"/>
    <property type="evidence" value="ECO:0007669"/>
    <property type="project" value="UniProtKB-ARBA"/>
</dbReference>
<feature type="compositionally biased region" description="Basic residues" evidence="6">
    <location>
        <begin position="54"/>
        <end position="71"/>
    </location>
</feature>
<feature type="compositionally biased region" description="Polar residues" evidence="6">
    <location>
        <begin position="431"/>
        <end position="440"/>
    </location>
</feature>
<dbReference type="InterPro" id="IPR051434">
    <property type="entry name" value="DnaJ_C_subfamily_member5"/>
</dbReference>
<dbReference type="Proteomes" id="UP000582659">
    <property type="component" value="Unassembled WGS sequence"/>
</dbReference>
<evidence type="ECO:0000313" key="8">
    <source>
        <dbReference type="EMBL" id="CAD5229922.1"/>
    </source>
</evidence>
<reference evidence="8" key="1">
    <citation type="submission" date="2020-09" db="EMBL/GenBank/DDBJ databases">
        <authorList>
            <person name="Kikuchi T."/>
        </authorList>
    </citation>
    <scope>NUCLEOTIDE SEQUENCE</scope>
    <source>
        <strain evidence="8">Ka4C1</strain>
    </source>
</reference>
<evidence type="ECO:0000256" key="3">
    <source>
        <dbReference type="ARBA" id="ARBA00023139"/>
    </source>
</evidence>
<dbReference type="Proteomes" id="UP000659654">
    <property type="component" value="Unassembled WGS sequence"/>
</dbReference>
<evidence type="ECO:0000256" key="4">
    <source>
        <dbReference type="ARBA" id="ARBA00023186"/>
    </source>
</evidence>
<keyword evidence="9" id="KW-1185">Reference proteome</keyword>
<feature type="region of interest" description="Disordered" evidence="6">
    <location>
        <begin position="431"/>
        <end position="484"/>
    </location>
</feature>